<gene>
    <name evidence="2" type="ORF">OV287_23700</name>
</gene>
<dbReference type="RefSeq" id="WP_267536308.1">
    <property type="nucleotide sequence ID" value="NZ_JAPNKA010000001.1"/>
</dbReference>
<reference evidence="2 3" key="1">
    <citation type="submission" date="2022-11" db="EMBL/GenBank/DDBJ databases">
        <title>Minimal conservation of predation-associated metabolite biosynthetic gene clusters underscores biosynthetic potential of Myxococcota including descriptions for ten novel species: Archangium lansinium sp. nov., Myxococcus landrumus sp. nov., Nannocystis bai.</title>
        <authorList>
            <person name="Ahearne A."/>
            <person name="Stevens C."/>
            <person name="Phillips K."/>
        </authorList>
    </citation>
    <scope>NUCLEOTIDE SEQUENCE [LARGE SCALE GENOMIC DNA]</scope>
    <source>
        <strain evidence="2 3">MIWBW</strain>
    </source>
</reference>
<evidence type="ECO:0000256" key="1">
    <source>
        <dbReference type="SAM" id="SignalP"/>
    </source>
</evidence>
<feature type="signal peptide" evidence="1">
    <location>
        <begin position="1"/>
        <end position="24"/>
    </location>
</feature>
<sequence>MKKNLLVASVFLLGLGLGGASANASNLITPGSEGTQITEEMARCVSACELAGGSHTTCWNCCVKNICPIEID</sequence>
<accession>A0ABT4A892</accession>
<dbReference type="Proteomes" id="UP001207654">
    <property type="component" value="Unassembled WGS sequence"/>
</dbReference>
<keyword evidence="3" id="KW-1185">Reference proteome</keyword>
<dbReference type="EMBL" id="JAPNKA010000001">
    <property type="protein sequence ID" value="MCY1077479.1"/>
    <property type="molecule type" value="Genomic_DNA"/>
</dbReference>
<protein>
    <submittedName>
        <fullName evidence="2">Uncharacterized protein</fullName>
    </submittedName>
</protein>
<comment type="caution">
    <text evidence="2">The sequence shown here is derived from an EMBL/GenBank/DDBJ whole genome shotgun (WGS) entry which is preliminary data.</text>
</comment>
<keyword evidence="1" id="KW-0732">Signal</keyword>
<evidence type="ECO:0000313" key="2">
    <source>
        <dbReference type="EMBL" id="MCY1077479.1"/>
    </source>
</evidence>
<evidence type="ECO:0000313" key="3">
    <source>
        <dbReference type="Proteomes" id="UP001207654"/>
    </source>
</evidence>
<organism evidence="2 3">
    <name type="scientific">Archangium lansingense</name>
    <dbReference type="NCBI Taxonomy" id="2995310"/>
    <lineage>
        <taxon>Bacteria</taxon>
        <taxon>Pseudomonadati</taxon>
        <taxon>Myxococcota</taxon>
        <taxon>Myxococcia</taxon>
        <taxon>Myxococcales</taxon>
        <taxon>Cystobacterineae</taxon>
        <taxon>Archangiaceae</taxon>
        <taxon>Archangium</taxon>
    </lineage>
</organism>
<name>A0ABT4A892_9BACT</name>
<proteinExistence type="predicted"/>
<feature type="chain" id="PRO_5046154215" evidence="1">
    <location>
        <begin position="25"/>
        <end position="72"/>
    </location>
</feature>